<dbReference type="AlphaFoldDB" id="A0A0R3TSR0"/>
<dbReference type="OrthoDB" id="10656452at2759"/>
<evidence type="ECO:0000313" key="4">
    <source>
        <dbReference type="WBParaSite" id="HNAJ_0001070201-mRNA-1"/>
    </source>
</evidence>
<feature type="compositionally biased region" description="Low complexity" evidence="1">
    <location>
        <begin position="304"/>
        <end position="315"/>
    </location>
</feature>
<name>A0A0R3TSR0_RODNA</name>
<proteinExistence type="predicted"/>
<feature type="region of interest" description="Disordered" evidence="1">
    <location>
        <begin position="243"/>
        <end position="322"/>
    </location>
</feature>
<gene>
    <name evidence="2" type="ORF">HNAJ_LOCUS10697</name>
</gene>
<feature type="compositionally biased region" description="Polar residues" evidence="1">
    <location>
        <begin position="1"/>
        <end position="11"/>
    </location>
</feature>
<protein>
    <submittedName>
        <fullName evidence="4">E3 ubiquitin-protein ligase TRIP12</fullName>
    </submittedName>
</protein>
<reference evidence="2 3" key="2">
    <citation type="submission" date="2018-11" db="EMBL/GenBank/DDBJ databases">
        <authorList>
            <consortium name="Pathogen Informatics"/>
        </authorList>
    </citation>
    <scope>NUCLEOTIDE SEQUENCE [LARGE SCALE GENOMIC DNA]</scope>
</reference>
<evidence type="ECO:0000256" key="1">
    <source>
        <dbReference type="SAM" id="MobiDB-lite"/>
    </source>
</evidence>
<dbReference type="WBParaSite" id="HNAJ_0001070201-mRNA-1">
    <property type="protein sequence ID" value="HNAJ_0001070201-mRNA-1"/>
    <property type="gene ID" value="HNAJ_0001070201"/>
</dbReference>
<sequence length="453" mass="50392">MHGDKSNQNYHQIRPPTTVASEASMHRQKLASLRSNFLVHASNPPKDVPYIGSSTSSTSNIHSFPSEELPSRLLVPITANESSNNGFLTFPYRFTNSSIQPGSYSPSLPTLNPPSVPRRIARRSGRVTSNSCNTSSACNQVGESTISPPIQPIISEPQKPSYKYTSPYNHSSYPTIVYETLTSVRGPQAEYSQPVFPNSATFYHKSVVEPPAIITLSPSEPLCLYAGKRNELCRLCQKQALSRNSSSHRSSSRHSTKRESSEEGSAGTCQRHRLSKPHGSLPTGYRSVNGLKRRSFRRRTLNYSSSSSSGSTSPSINLPENVDNNLSSDEFWPIAVSQPRNRVCRRRRTKSLNPRARRRKRQLLTMSNSSIDPPADYEDDQEEEARAVDALAMRIQPMLDEGRTAEVQAILLKALTCPEMRQRALCLLDYLTSEGVIFTAQNRQHGLVLACRL</sequence>
<evidence type="ECO:0000313" key="2">
    <source>
        <dbReference type="EMBL" id="VDO08551.1"/>
    </source>
</evidence>
<evidence type="ECO:0000313" key="3">
    <source>
        <dbReference type="Proteomes" id="UP000278807"/>
    </source>
</evidence>
<feature type="compositionally biased region" description="Basic residues" evidence="1">
    <location>
        <begin position="291"/>
        <end position="300"/>
    </location>
</feature>
<reference evidence="4" key="1">
    <citation type="submission" date="2017-02" db="UniProtKB">
        <authorList>
            <consortium name="WormBaseParasite"/>
        </authorList>
    </citation>
    <scope>IDENTIFICATION</scope>
</reference>
<organism evidence="4">
    <name type="scientific">Rodentolepis nana</name>
    <name type="common">Dwarf tapeworm</name>
    <name type="synonym">Hymenolepis nana</name>
    <dbReference type="NCBI Taxonomy" id="102285"/>
    <lineage>
        <taxon>Eukaryota</taxon>
        <taxon>Metazoa</taxon>
        <taxon>Spiralia</taxon>
        <taxon>Lophotrochozoa</taxon>
        <taxon>Platyhelminthes</taxon>
        <taxon>Cestoda</taxon>
        <taxon>Eucestoda</taxon>
        <taxon>Cyclophyllidea</taxon>
        <taxon>Hymenolepididae</taxon>
        <taxon>Rodentolepis</taxon>
    </lineage>
</organism>
<feature type="region of interest" description="Disordered" evidence="1">
    <location>
        <begin position="1"/>
        <end position="26"/>
    </location>
</feature>
<dbReference type="EMBL" id="UZAE01013171">
    <property type="protein sequence ID" value="VDO08551.1"/>
    <property type="molecule type" value="Genomic_DNA"/>
</dbReference>
<dbReference type="STRING" id="102285.A0A0R3TSR0"/>
<keyword evidence="3" id="KW-1185">Reference proteome</keyword>
<accession>A0A0R3TSR0</accession>
<dbReference type="Proteomes" id="UP000278807">
    <property type="component" value="Unassembled WGS sequence"/>
</dbReference>